<feature type="compositionally biased region" description="Low complexity" evidence="2">
    <location>
        <begin position="357"/>
        <end position="368"/>
    </location>
</feature>
<evidence type="ECO:0000313" key="3">
    <source>
        <dbReference type="EMBL" id="RNF17254.1"/>
    </source>
</evidence>
<gene>
    <name evidence="3" type="ORF">Tco025E_04932</name>
</gene>
<comment type="caution">
    <text evidence="3">The sequence shown here is derived from an EMBL/GenBank/DDBJ whole genome shotgun (WGS) entry which is preliminary data.</text>
</comment>
<feature type="compositionally biased region" description="Basic and acidic residues" evidence="2">
    <location>
        <begin position="127"/>
        <end position="143"/>
    </location>
</feature>
<dbReference type="GeneID" id="40318543"/>
<protein>
    <submittedName>
        <fullName evidence="3">Uncharacterized protein</fullName>
    </submittedName>
</protein>
<evidence type="ECO:0000256" key="2">
    <source>
        <dbReference type="SAM" id="MobiDB-lite"/>
    </source>
</evidence>
<dbReference type="AlphaFoldDB" id="A0A3R7L6L4"/>
<reference evidence="3 4" key="1">
    <citation type="journal article" date="2018" name="BMC Genomics">
        <title>Genomic comparison of Trypanosoma conorhini and Trypanosoma rangeli to Trypanosoma cruzi strains of high and low virulence.</title>
        <authorList>
            <person name="Bradwell K.R."/>
            <person name="Koparde V.N."/>
            <person name="Matveyev A.V."/>
            <person name="Serrano M.G."/>
            <person name="Alves J.M."/>
            <person name="Parikh H."/>
            <person name="Huang B."/>
            <person name="Lee V."/>
            <person name="Espinosa-Alvarez O."/>
            <person name="Ortiz P.A."/>
            <person name="Costa-Martins A.G."/>
            <person name="Teixeira M.M."/>
            <person name="Buck G.A."/>
        </authorList>
    </citation>
    <scope>NUCLEOTIDE SEQUENCE [LARGE SCALE GENOMIC DNA]</scope>
    <source>
        <strain evidence="3 4">025E</strain>
    </source>
</reference>
<feature type="compositionally biased region" description="Pro residues" evidence="2">
    <location>
        <begin position="334"/>
        <end position="343"/>
    </location>
</feature>
<keyword evidence="1" id="KW-0175">Coiled coil</keyword>
<organism evidence="3 4">
    <name type="scientific">Trypanosoma conorhini</name>
    <dbReference type="NCBI Taxonomy" id="83891"/>
    <lineage>
        <taxon>Eukaryota</taxon>
        <taxon>Discoba</taxon>
        <taxon>Euglenozoa</taxon>
        <taxon>Kinetoplastea</taxon>
        <taxon>Metakinetoplastina</taxon>
        <taxon>Trypanosomatida</taxon>
        <taxon>Trypanosomatidae</taxon>
        <taxon>Trypanosoma</taxon>
    </lineage>
</organism>
<dbReference type="OrthoDB" id="253130at2759"/>
<proteinExistence type="predicted"/>
<sequence length="547" mass="59925">MEAVCEGRLQRLEQQLRRYTRAYDAQRELLFRLYTQLPAAEAADDAVPGEGVTDTARRPEGSSGRAPAGVRDILQDDAFRRRLVQLLQDPLGPSQEAATAAVATAPGRHSEDGNEGDDAPRQGESGTPRERGCGSDAAAKQETECDAEANLCGGRRSDHDDEEEEEEESPRAAESPSAGQAVMAERLTASLALTASDAAARFLEMMRRLWSAYFAHLRAEVRAALWRLDDAFARFEADPSEATLADFLEEHQQLPPLLRHGLGMPEAADEAAALPPGNPLEPEGEVVQQLSLCIAEAVSPLLAVALRAGEGRDGGATRRSLRERRGHGQSPHTTAPPPRPPPLRQRRRAWREERAGSHCSSSSSCCSSTGSNEERRPPALDGGGGASPAPRVRHGAAANYASPPPQQPQLQPQWRRHNDSSQIAEALFSRGTPPGNRVSALAVVPASLRATSEEKVGDAALPQDPNARLRILQMQEERLAFTLVNTAARRHDHGCEVKYYAMNKRLARVRSAILRTEREVDELRRIEEEKAALRRERAARQRRMLRH</sequence>
<keyword evidence="4" id="KW-1185">Reference proteome</keyword>
<feature type="region of interest" description="Disordered" evidence="2">
    <location>
        <begin position="90"/>
        <end position="180"/>
    </location>
</feature>
<dbReference type="EMBL" id="MKKU01000267">
    <property type="protein sequence ID" value="RNF17254.1"/>
    <property type="molecule type" value="Genomic_DNA"/>
</dbReference>
<evidence type="ECO:0000313" key="4">
    <source>
        <dbReference type="Proteomes" id="UP000284403"/>
    </source>
</evidence>
<feature type="coiled-coil region" evidence="1">
    <location>
        <begin position="2"/>
        <end position="29"/>
    </location>
</feature>
<evidence type="ECO:0000256" key="1">
    <source>
        <dbReference type="SAM" id="Coils"/>
    </source>
</evidence>
<feature type="region of interest" description="Disordered" evidence="2">
    <location>
        <begin position="311"/>
        <end position="419"/>
    </location>
</feature>
<feature type="coiled-coil region" evidence="1">
    <location>
        <begin position="506"/>
        <end position="543"/>
    </location>
</feature>
<feature type="region of interest" description="Disordered" evidence="2">
    <location>
        <begin position="41"/>
        <end position="72"/>
    </location>
</feature>
<dbReference type="RefSeq" id="XP_029228090.1">
    <property type="nucleotide sequence ID" value="XM_029371837.1"/>
</dbReference>
<accession>A0A3R7L6L4</accession>
<name>A0A3R7L6L4_9TRYP</name>
<dbReference type="Proteomes" id="UP000284403">
    <property type="component" value="Unassembled WGS sequence"/>
</dbReference>